<reference evidence="12" key="1">
    <citation type="submission" date="2019-07" db="EMBL/GenBank/DDBJ databases">
        <title>KPC-2 carbapenem resistent Enterobacterales isolates from Germany.</title>
        <authorList>
            <person name="Yao Y."/>
            <person name="Falgenhauer L."/>
            <person name="Imirzalioglu C."/>
            <person name="Chakraborty T."/>
        </authorList>
    </citation>
    <scope>NUCLEOTIDE SEQUENCE</scope>
    <source>
        <strain evidence="12">CA13304</strain>
    </source>
</reference>
<evidence type="ECO:0000256" key="6">
    <source>
        <dbReference type="ARBA" id="ARBA00022729"/>
    </source>
</evidence>
<evidence type="ECO:0000256" key="5">
    <source>
        <dbReference type="ARBA" id="ARBA00022692"/>
    </source>
</evidence>
<dbReference type="GO" id="GO:0016020">
    <property type="term" value="C:membrane"/>
    <property type="evidence" value="ECO:0007669"/>
    <property type="project" value="UniProtKB-SubCell"/>
</dbReference>
<evidence type="ECO:0000256" key="11">
    <source>
        <dbReference type="SAM" id="Phobius"/>
    </source>
</evidence>
<evidence type="ECO:0000256" key="8">
    <source>
        <dbReference type="ARBA" id="ARBA00023136"/>
    </source>
</evidence>
<evidence type="ECO:0000256" key="7">
    <source>
        <dbReference type="ARBA" id="ARBA00022989"/>
    </source>
</evidence>
<evidence type="ECO:0000256" key="9">
    <source>
        <dbReference type="ARBA" id="ARBA00023139"/>
    </source>
</evidence>
<evidence type="ECO:0000256" key="1">
    <source>
        <dbReference type="ARBA" id="ARBA00004141"/>
    </source>
</evidence>
<dbReference type="Proteomes" id="UP000656723">
    <property type="component" value="Unassembled WGS sequence"/>
</dbReference>
<keyword evidence="5 11" id="KW-0812">Transmembrane</keyword>
<evidence type="ECO:0000256" key="2">
    <source>
        <dbReference type="ARBA" id="ARBA00008208"/>
    </source>
</evidence>
<organism evidence="12 13">
    <name type="scientific">Citrobacter amalonaticus</name>
    <dbReference type="NCBI Taxonomy" id="35703"/>
    <lineage>
        <taxon>Bacteria</taxon>
        <taxon>Pseudomonadati</taxon>
        <taxon>Pseudomonadota</taxon>
        <taxon>Gammaproteobacteria</taxon>
        <taxon>Enterobacterales</taxon>
        <taxon>Enterobacteriaceae</taxon>
        <taxon>Citrobacter</taxon>
    </lineage>
</organism>
<dbReference type="AlphaFoldDB" id="A0A8I0MJG2"/>
<keyword evidence="4" id="KW-1003">Cell membrane</keyword>
<keyword evidence="9" id="KW-0564">Palmitate</keyword>
<evidence type="ECO:0000313" key="13">
    <source>
        <dbReference type="Proteomes" id="UP000656723"/>
    </source>
</evidence>
<comment type="subcellular location">
    <subcellularLocation>
        <location evidence="1">Membrane</location>
        <topology evidence="1">Multi-pass membrane protein</topology>
    </subcellularLocation>
</comment>
<gene>
    <name evidence="12" type="ORF">FOT72_08195</name>
</gene>
<comment type="similarity">
    <text evidence="2">Belongs to the YtcA family.</text>
</comment>
<name>A0A8I0MJG2_CITAM</name>
<keyword evidence="8 11" id="KW-0472">Membrane</keyword>
<feature type="transmembrane region" description="Helical" evidence="11">
    <location>
        <begin position="12"/>
        <end position="34"/>
    </location>
</feature>
<evidence type="ECO:0000313" key="12">
    <source>
        <dbReference type="EMBL" id="MBE0128001.1"/>
    </source>
</evidence>
<proteinExistence type="inferred from homology"/>
<keyword evidence="6" id="KW-0732">Signal</keyword>
<evidence type="ECO:0000256" key="4">
    <source>
        <dbReference type="ARBA" id="ARBA00022475"/>
    </source>
</evidence>
<protein>
    <recommendedName>
        <fullName evidence="3">Uncharacterized protein YtcA</fullName>
    </recommendedName>
</protein>
<evidence type="ECO:0000256" key="3">
    <source>
        <dbReference type="ARBA" id="ARBA00021237"/>
    </source>
</evidence>
<dbReference type="EMBL" id="VKME01000008">
    <property type="protein sequence ID" value="MBE0128001.1"/>
    <property type="molecule type" value="Genomic_DNA"/>
</dbReference>
<dbReference type="Pfam" id="PF17090">
    <property type="entry name" value="Ytca"/>
    <property type="match status" value="1"/>
</dbReference>
<dbReference type="InterPro" id="IPR031381">
    <property type="entry name" value="YtcA"/>
</dbReference>
<keyword evidence="10" id="KW-0449">Lipoprotein</keyword>
<sequence>MLFRFGNGRIISSPLMISYPCLVLILSTLFWFLLFG</sequence>
<evidence type="ECO:0000256" key="10">
    <source>
        <dbReference type="ARBA" id="ARBA00023288"/>
    </source>
</evidence>
<keyword evidence="7 11" id="KW-1133">Transmembrane helix</keyword>
<comment type="caution">
    <text evidence="12">The sequence shown here is derived from an EMBL/GenBank/DDBJ whole genome shotgun (WGS) entry which is preliminary data.</text>
</comment>
<accession>A0A8I0MJG2</accession>